<dbReference type="GO" id="GO:0005793">
    <property type="term" value="C:endoplasmic reticulum-Golgi intermediate compartment"/>
    <property type="evidence" value="ECO:0007669"/>
    <property type="project" value="TreeGrafter"/>
</dbReference>
<keyword evidence="7" id="KW-0653">Protein transport</keyword>
<accession>A0A836B8M7</accession>
<organism evidence="13 14">
    <name type="scientific">Chlamydomonas schloesseri</name>
    <dbReference type="NCBI Taxonomy" id="2026947"/>
    <lineage>
        <taxon>Eukaryota</taxon>
        <taxon>Viridiplantae</taxon>
        <taxon>Chlorophyta</taxon>
        <taxon>core chlorophytes</taxon>
        <taxon>Chlorophyceae</taxon>
        <taxon>CS clade</taxon>
        <taxon>Chlamydomonadales</taxon>
        <taxon>Chlamydomonadaceae</taxon>
        <taxon>Chlamydomonas</taxon>
    </lineage>
</organism>
<evidence type="ECO:0000256" key="7">
    <source>
        <dbReference type="ARBA" id="ARBA00022927"/>
    </source>
</evidence>
<dbReference type="OrthoDB" id="337750at2759"/>
<evidence type="ECO:0000313" key="14">
    <source>
        <dbReference type="Proteomes" id="UP000613740"/>
    </source>
</evidence>
<dbReference type="GO" id="GO:0000139">
    <property type="term" value="C:Golgi membrane"/>
    <property type="evidence" value="ECO:0007669"/>
    <property type="project" value="UniProtKB-SubCell"/>
</dbReference>
<sequence length="408" mass="43864">MYQPGPGAPGGHGDGQHPHAGQPFFSQPAGGHPLPGQHMAPQAPRSGQLPGPHTYAMPPGPPPPGPPPPGPAPPGPAPPGPMPFMLGVPSAPQAHTAYIPQQQPQQHPQQQQGHQVHQVPQSYAPQQGYAPAYAPQQHQQAYMPQQPAPGPDPSAGAAPTFGMPLNPLGLMAAGNLFSGGQNWGAQQFERMQQRVGAFTGGALHFHFAISQQYVLSKLLMLMAPYLKRWTYTRTPEQMQGGPAFKPPKVDVNSPDLYLPLVGLWTYSLLVALCQAGHGKFKPDNMYPLVWSGAMAWLVHLLVAKAVLRAMALPASVPWVELAAYTGYTFVPVCAAIVVGQAAGRWAYYGAWAYGSLCSAIFLVRTMKRVIFQETRGYGPGRDMTLVNYLLLGLALFQFPFAFYLGVRP</sequence>
<comment type="subcellular location">
    <subcellularLocation>
        <location evidence="1">Endoplasmic reticulum membrane</location>
        <topology evidence="1">Multi-pass membrane protein</topology>
    </subcellularLocation>
    <subcellularLocation>
        <location evidence="2">Golgi apparatus membrane</location>
        <topology evidence="2">Multi-pass membrane protein</topology>
    </subcellularLocation>
</comment>
<dbReference type="PANTHER" id="PTHR14083">
    <property type="entry name" value="YIP1 INTERACTING FACTOR HOMOLOG YIF1 PROTEIN"/>
    <property type="match status" value="1"/>
</dbReference>
<dbReference type="InterPro" id="IPR005578">
    <property type="entry name" value="Yif1_fam"/>
</dbReference>
<name>A0A836B8M7_9CHLO</name>
<feature type="compositionally biased region" description="Pro residues" evidence="11">
    <location>
        <begin position="58"/>
        <end position="82"/>
    </location>
</feature>
<evidence type="ECO:0000256" key="9">
    <source>
        <dbReference type="ARBA" id="ARBA00023034"/>
    </source>
</evidence>
<evidence type="ECO:0000256" key="6">
    <source>
        <dbReference type="ARBA" id="ARBA00022824"/>
    </source>
</evidence>
<evidence type="ECO:0000256" key="1">
    <source>
        <dbReference type="ARBA" id="ARBA00004477"/>
    </source>
</evidence>
<evidence type="ECO:0000256" key="2">
    <source>
        <dbReference type="ARBA" id="ARBA00004653"/>
    </source>
</evidence>
<keyword evidence="8 12" id="KW-1133">Transmembrane helix</keyword>
<dbReference type="GO" id="GO:0005789">
    <property type="term" value="C:endoplasmic reticulum membrane"/>
    <property type="evidence" value="ECO:0007669"/>
    <property type="project" value="UniProtKB-SubCell"/>
</dbReference>
<evidence type="ECO:0000256" key="4">
    <source>
        <dbReference type="ARBA" id="ARBA00022448"/>
    </source>
</evidence>
<dbReference type="Proteomes" id="UP000613740">
    <property type="component" value="Unassembled WGS sequence"/>
</dbReference>
<evidence type="ECO:0000256" key="10">
    <source>
        <dbReference type="ARBA" id="ARBA00023136"/>
    </source>
</evidence>
<keyword evidence="4" id="KW-0813">Transport</keyword>
<keyword evidence="9" id="KW-0333">Golgi apparatus</keyword>
<feature type="transmembrane region" description="Helical" evidence="12">
    <location>
        <begin position="289"/>
        <end position="307"/>
    </location>
</feature>
<proteinExistence type="inferred from homology"/>
<keyword evidence="5 12" id="KW-0812">Transmembrane</keyword>
<reference evidence="13" key="1">
    <citation type="journal article" date="2020" name="bioRxiv">
        <title>Comparative genomics of Chlamydomonas.</title>
        <authorList>
            <person name="Craig R.J."/>
            <person name="Hasan A.R."/>
            <person name="Ness R.W."/>
            <person name="Keightley P.D."/>
        </authorList>
    </citation>
    <scope>NUCLEOTIDE SEQUENCE</scope>
    <source>
        <strain evidence="13">CCAP 11/173</strain>
    </source>
</reference>
<feature type="region of interest" description="Disordered" evidence="11">
    <location>
        <begin position="1"/>
        <end position="161"/>
    </location>
</feature>
<evidence type="ECO:0000256" key="5">
    <source>
        <dbReference type="ARBA" id="ARBA00022692"/>
    </source>
</evidence>
<evidence type="ECO:0000256" key="12">
    <source>
        <dbReference type="SAM" id="Phobius"/>
    </source>
</evidence>
<feature type="transmembrane region" description="Helical" evidence="12">
    <location>
        <begin position="385"/>
        <end position="406"/>
    </location>
</feature>
<protein>
    <submittedName>
        <fullName evidence="13">Uncharacterized protein</fullName>
    </submittedName>
</protein>
<dbReference type="Pfam" id="PF03878">
    <property type="entry name" value="YIF1"/>
    <property type="match status" value="1"/>
</dbReference>
<keyword evidence="10 12" id="KW-0472">Membrane</keyword>
<dbReference type="PANTHER" id="PTHR14083:SF0">
    <property type="entry name" value="YIP1D-INTERACTING FACTOR 1, ISOFORM C"/>
    <property type="match status" value="1"/>
</dbReference>
<dbReference type="AlphaFoldDB" id="A0A836B8M7"/>
<gene>
    <name evidence="13" type="ORF">HYH02_004625</name>
</gene>
<comment type="caution">
    <text evidence="13">The sequence shown here is derived from an EMBL/GenBank/DDBJ whole genome shotgun (WGS) entry which is preliminary data.</text>
</comment>
<keyword evidence="6" id="KW-0256">Endoplasmic reticulum</keyword>
<feature type="transmembrane region" description="Helical" evidence="12">
    <location>
        <begin position="345"/>
        <end position="364"/>
    </location>
</feature>
<dbReference type="GO" id="GO:0030134">
    <property type="term" value="C:COPII-coated ER to Golgi transport vesicle"/>
    <property type="evidence" value="ECO:0007669"/>
    <property type="project" value="TreeGrafter"/>
</dbReference>
<keyword evidence="14" id="KW-1185">Reference proteome</keyword>
<feature type="compositionally biased region" description="Low complexity" evidence="11">
    <location>
        <begin position="100"/>
        <end position="145"/>
    </location>
</feature>
<dbReference type="EMBL" id="JAEHOD010000010">
    <property type="protein sequence ID" value="KAG2450788.1"/>
    <property type="molecule type" value="Genomic_DNA"/>
</dbReference>
<evidence type="ECO:0000313" key="13">
    <source>
        <dbReference type="EMBL" id="KAG2450788.1"/>
    </source>
</evidence>
<evidence type="ECO:0000256" key="11">
    <source>
        <dbReference type="SAM" id="MobiDB-lite"/>
    </source>
</evidence>
<feature type="transmembrane region" description="Helical" evidence="12">
    <location>
        <begin position="319"/>
        <end position="339"/>
    </location>
</feature>
<comment type="similarity">
    <text evidence="3">Belongs to the YIF1 family.</text>
</comment>
<dbReference type="GO" id="GO:0015031">
    <property type="term" value="P:protein transport"/>
    <property type="evidence" value="ECO:0007669"/>
    <property type="project" value="UniProtKB-KW"/>
</dbReference>
<evidence type="ECO:0000256" key="3">
    <source>
        <dbReference type="ARBA" id="ARBA00009727"/>
    </source>
</evidence>
<dbReference type="GO" id="GO:0006888">
    <property type="term" value="P:endoplasmic reticulum to Golgi vesicle-mediated transport"/>
    <property type="evidence" value="ECO:0007669"/>
    <property type="project" value="InterPro"/>
</dbReference>
<evidence type="ECO:0000256" key="8">
    <source>
        <dbReference type="ARBA" id="ARBA00022989"/>
    </source>
</evidence>